<feature type="region of interest" description="Disordered" evidence="1">
    <location>
        <begin position="109"/>
        <end position="138"/>
    </location>
</feature>
<feature type="compositionally biased region" description="Low complexity" evidence="1">
    <location>
        <begin position="127"/>
        <end position="138"/>
    </location>
</feature>
<keyword evidence="3" id="KW-1185">Reference proteome</keyword>
<accession>A0ABN3L537</accession>
<dbReference type="Proteomes" id="UP001501777">
    <property type="component" value="Unassembled WGS sequence"/>
</dbReference>
<reference evidence="2 3" key="1">
    <citation type="journal article" date="2019" name="Int. J. Syst. Evol. Microbiol.">
        <title>The Global Catalogue of Microorganisms (GCM) 10K type strain sequencing project: providing services to taxonomists for standard genome sequencing and annotation.</title>
        <authorList>
            <consortium name="The Broad Institute Genomics Platform"/>
            <consortium name="The Broad Institute Genome Sequencing Center for Infectious Disease"/>
            <person name="Wu L."/>
            <person name="Ma J."/>
        </authorList>
    </citation>
    <scope>NUCLEOTIDE SEQUENCE [LARGE SCALE GENOMIC DNA]</scope>
    <source>
        <strain evidence="2 3">JCM 4395</strain>
    </source>
</reference>
<dbReference type="EMBL" id="BAAASG010000002">
    <property type="protein sequence ID" value="GAA2477636.1"/>
    <property type="molecule type" value="Genomic_DNA"/>
</dbReference>
<gene>
    <name evidence="2" type="ORF">GCM10010276_12340</name>
</gene>
<evidence type="ECO:0000313" key="2">
    <source>
        <dbReference type="EMBL" id="GAA2477636.1"/>
    </source>
</evidence>
<name>A0ABN3L537_STRLO</name>
<evidence type="ECO:0000313" key="3">
    <source>
        <dbReference type="Proteomes" id="UP001501777"/>
    </source>
</evidence>
<comment type="caution">
    <text evidence="2">The sequence shown here is derived from an EMBL/GenBank/DDBJ whole genome shotgun (WGS) entry which is preliminary data.</text>
</comment>
<sequence length="138" mass="14240">MTYVGHKFSLVLSRQITDEESVILREAGFADAAFLSDSLPTNADVAVTKIDFDDTASPTLAEAIETALETVKKVPDLTVPGLSVPAVPKESPADEPPVLVGEVVDEAAAAEQPPAKKTAAKKRSAKKVSAAVQGAGGV</sequence>
<proteinExistence type="predicted"/>
<evidence type="ECO:0000256" key="1">
    <source>
        <dbReference type="SAM" id="MobiDB-lite"/>
    </source>
</evidence>
<organism evidence="2 3">
    <name type="scientific">Streptomyces longisporus</name>
    <dbReference type="NCBI Taxonomy" id="1948"/>
    <lineage>
        <taxon>Bacteria</taxon>
        <taxon>Bacillati</taxon>
        <taxon>Actinomycetota</taxon>
        <taxon>Actinomycetes</taxon>
        <taxon>Kitasatosporales</taxon>
        <taxon>Streptomycetaceae</taxon>
        <taxon>Streptomyces</taxon>
    </lineage>
</organism>
<protein>
    <submittedName>
        <fullName evidence="2">Uncharacterized protein</fullName>
    </submittedName>
</protein>